<evidence type="ECO:0000256" key="1">
    <source>
        <dbReference type="SAM" id="MobiDB-lite"/>
    </source>
</evidence>
<sequence>MKRTLTGEQFRYLWREAGGDVVKRPLQVLGSARTRSESASRTAELAAWWRYRPDPAALSAVRILRRPELWLEATTVDAAGRPLRGLVGVGAAYSTLVLQDPVPEPPGRAAEPGIGGARPAWSRERGGDCHIETGRVGGLVARLCAGLPHHPAGGGTVLTAALAAVAPGAPGGAGAPLSERATRSDPERIRSLGERPRRFEAHFQVTAPTGVAGERARAGLIWLVGDDGGHVFDGDGIGRSAGSAPAGAPGRTVRVRPCGRGALEAAVRSLLAGALEQSDRAGRD</sequence>
<organism evidence="2 3">
    <name type="scientific">Tomitella fengzijianii</name>
    <dbReference type="NCBI Taxonomy" id="2597660"/>
    <lineage>
        <taxon>Bacteria</taxon>
        <taxon>Bacillati</taxon>
        <taxon>Actinomycetota</taxon>
        <taxon>Actinomycetes</taxon>
        <taxon>Mycobacteriales</taxon>
        <taxon>Tomitella</taxon>
    </lineage>
</organism>
<reference evidence="2 3" key="1">
    <citation type="submission" date="2019-07" db="EMBL/GenBank/DDBJ databases">
        <title>Tomitella cavernea sp. nov., an actinomycete isolated from soil.</title>
        <authorList>
            <person name="Cheng J."/>
        </authorList>
    </citation>
    <scope>NUCLEOTIDE SEQUENCE [LARGE SCALE GENOMIC DNA]</scope>
    <source>
        <strain evidence="2 3">HY188</strain>
    </source>
</reference>
<reference evidence="2 3" key="2">
    <citation type="submission" date="2019-07" db="EMBL/GenBank/DDBJ databases">
        <authorList>
            <person name="Huang Y."/>
        </authorList>
    </citation>
    <scope>NUCLEOTIDE SEQUENCE [LARGE SCALE GENOMIC DNA]</scope>
    <source>
        <strain evidence="2 3">HY188</strain>
    </source>
</reference>
<dbReference type="RefSeq" id="WP_143906740.1">
    <property type="nucleotide sequence ID" value="NZ_CP041765.1"/>
</dbReference>
<evidence type="ECO:0008006" key="4">
    <source>
        <dbReference type="Google" id="ProtNLM"/>
    </source>
</evidence>
<keyword evidence="3" id="KW-1185">Reference proteome</keyword>
<gene>
    <name evidence="2" type="ORF">FO059_04540</name>
</gene>
<dbReference type="KEGG" id="toy:FO059_04540"/>
<dbReference type="EMBL" id="CP041765">
    <property type="protein sequence ID" value="QDQ96747.1"/>
    <property type="molecule type" value="Genomic_DNA"/>
</dbReference>
<dbReference type="Proteomes" id="UP000317344">
    <property type="component" value="Chromosome"/>
</dbReference>
<accession>A0A516X156</accession>
<evidence type="ECO:0000313" key="3">
    <source>
        <dbReference type="Proteomes" id="UP000317344"/>
    </source>
</evidence>
<dbReference type="OrthoDB" id="4561761at2"/>
<dbReference type="AlphaFoldDB" id="A0A516X156"/>
<evidence type="ECO:0000313" key="2">
    <source>
        <dbReference type="EMBL" id="QDQ96747.1"/>
    </source>
</evidence>
<feature type="region of interest" description="Disordered" evidence="1">
    <location>
        <begin position="103"/>
        <end position="125"/>
    </location>
</feature>
<protein>
    <recommendedName>
        <fullName evidence="4">ESX secretion-associated protein EspG</fullName>
    </recommendedName>
</protein>
<proteinExistence type="predicted"/>
<name>A0A516X156_9ACTN</name>